<feature type="region of interest" description="Disordered" evidence="1">
    <location>
        <begin position="310"/>
        <end position="370"/>
    </location>
</feature>
<evidence type="ECO:0000256" key="2">
    <source>
        <dbReference type="SAM" id="Phobius"/>
    </source>
</evidence>
<evidence type="ECO:0000256" key="1">
    <source>
        <dbReference type="SAM" id="MobiDB-lite"/>
    </source>
</evidence>
<keyword evidence="2" id="KW-0812">Transmembrane</keyword>
<dbReference type="EMBL" id="AP012319">
    <property type="protein sequence ID" value="BAL87628.1"/>
    <property type="molecule type" value="Genomic_DNA"/>
</dbReference>
<dbReference type="PATRIC" id="fig|512565.3.peg.2406"/>
<evidence type="ECO:0000259" key="3">
    <source>
        <dbReference type="Pfam" id="PF00656"/>
    </source>
</evidence>
<dbReference type="InterPro" id="IPR011600">
    <property type="entry name" value="Pept_C14_caspase"/>
</dbReference>
<reference evidence="4 5" key="1">
    <citation type="submission" date="2012-02" db="EMBL/GenBank/DDBJ databases">
        <title>Complete genome sequence of Actinoplanes missouriensis 431 (= NBRC 102363).</title>
        <authorList>
            <person name="Ohnishi Y."/>
            <person name="Ishikawa J."/>
            <person name="Sekine M."/>
            <person name="Hosoyama A."/>
            <person name="Harada T."/>
            <person name="Narita H."/>
            <person name="Hata T."/>
            <person name="Konno Y."/>
            <person name="Tutikane K."/>
            <person name="Fujita N."/>
            <person name="Horinouchi S."/>
            <person name="Hayakawa M."/>
        </authorList>
    </citation>
    <scope>NUCLEOTIDE SEQUENCE [LARGE SCALE GENOMIC DNA]</scope>
    <source>
        <strain evidence="5">ATCC 14538 / DSM 43046 / CBS 188.64 / JCM 3121 / NBRC 102363 / NCIMB 12654 / NRRL B-3342 / UNCC 431</strain>
    </source>
</reference>
<dbReference type="KEGG" id="ams:AMIS_24080"/>
<protein>
    <recommendedName>
        <fullName evidence="3">Peptidase C14 caspase domain-containing protein</fullName>
    </recommendedName>
</protein>
<keyword evidence="2" id="KW-0472">Membrane</keyword>
<feature type="compositionally biased region" description="Pro residues" evidence="1">
    <location>
        <begin position="315"/>
        <end position="364"/>
    </location>
</feature>
<dbReference type="SUPFAM" id="SSF52129">
    <property type="entry name" value="Caspase-like"/>
    <property type="match status" value="1"/>
</dbReference>
<feature type="transmembrane region" description="Helical" evidence="2">
    <location>
        <begin position="606"/>
        <end position="630"/>
    </location>
</feature>
<dbReference type="PRINTS" id="PR01217">
    <property type="entry name" value="PRICHEXTENSN"/>
</dbReference>
<feature type="transmembrane region" description="Helical" evidence="2">
    <location>
        <begin position="449"/>
        <end position="470"/>
    </location>
</feature>
<accession>I0H3P1</accession>
<feature type="transmembrane region" description="Helical" evidence="2">
    <location>
        <begin position="424"/>
        <end position="442"/>
    </location>
</feature>
<sequence length="675" mass="72213">MAGRYALLIANYDYQDAGLRKLVAPPHDAESLAAVLGDPAIAGFQVTTLVNEPSHRVGQAIGEFYHERHHDDLVLLYFSGHGLKDDAGHLHLAMANTRRDNLLFTALSADHVDQAMESCRSRRKILILDCCYSGAYRSGQRTKAGGDVHTLEKFQGRGRAVLTASDSTQYSFEGEQAYGEGVRSVFTKHLVAGLRDGTADLDGDGDVTLDELYSYVYDRVVEEVPHQQPKKQEDIQGRLVLARNVNWTLPAYLKPLLESQLPDIRLKAVEELGRVHQAGNGAVRQRILQEMTRLTEDDSRKVSAAAKAWLGSSPIPTPAPEPPPPAPPRPAPAPPPPTPAPPPAPAPAPGPTPAPAPSPQPAPSPRVTSPPAGFRFSADLLAPAGAVSAGLGLVLLVAGLALPWTLYDDKKPPFSARQVMGEPSLILFGLALAVIAFVLPTLRERTHRAGLIVVALFGAICVAVMTSWCLSGGRSLMALATTSTIGADLGLYRFPLVLTLAGVVLLVLPCGLPAAPVSLRQRSTPTTIPVRVLAALTALTAIIDLLVLAAHVGGSQWWFTAVNPIASETATFVVPWQHMVMSLVLAIVAVELVLTGGVREPQAPHWFRLLVLFAATMILGEGSGYLFWLWDRGSPVVPGLAVLPVILYAIAAGTAFAGERWAAWDGRHRDPVRSV</sequence>
<dbReference type="PANTHER" id="PTHR22576">
    <property type="entry name" value="MUCOSA ASSOCIATED LYMPHOID TISSUE LYMPHOMA TRANSLOCATION PROTEIN 1/PARACASPASE"/>
    <property type="match status" value="1"/>
</dbReference>
<dbReference type="InterPro" id="IPR052039">
    <property type="entry name" value="Caspase-related_regulators"/>
</dbReference>
<dbReference type="InterPro" id="IPR029030">
    <property type="entry name" value="Caspase-like_dom_sf"/>
</dbReference>
<dbReference type="HOGENOM" id="CLU_406914_0_0_11"/>
<keyword evidence="5" id="KW-1185">Reference proteome</keyword>
<dbReference type="GO" id="GO:0004197">
    <property type="term" value="F:cysteine-type endopeptidase activity"/>
    <property type="evidence" value="ECO:0007669"/>
    <property type="project" value="InterPro"/>
</dbReference>
<dbReference type="OrthoDB" id="491589at2"/>
<feature type="transmembrane region" description="Helical" evidence="2">
    <location>
        <begin position="573"/>
        <end position="594"/>
    </location>
</feature>
<feature type="transmembrane region" description="Helical" evidence="2">
    <location>
        <begin position="636"/>
        <end position="657"/>
    </location>
</feature>
<feature type="transmembrane region" description="Helical" evidence="2">
    <location>
        <begin position="490"/>
        <end position="512"/>
    </location>
</feature>
<dbReference type="GO" id="GO:0006508">
    <property type="term" value="P:proteolysis"/>
    <property type="evidence" value="ECO:0007669"/>
    <property type="project" value="InterPro"/>
</dbReference>
<dbReference type="Gene3D" id="3.40.50.1460">
    <property type="match status" value="1"/>
</dbReference>
<gene>
    <name evidence="4" type="ordered locus">AMIS_24080</name>
</gene>
<dbReference type="AlphaFoldDB" id="I0H3P1"/>
<dbReference type="Proteomes" id="UP000007882">
    <property type="component" value="Chromosome"/>
</dbReference>
<feature type="transmembrane region" description="Helical" evidence="2">
    <location>
        <begin position="532"/>
        <end position="553"/>
    </location>
</feature>
<keyword evidence="2" id="KW-1133">Transmembrane helix</keyword>
<dbReference type="RefSeq" id="WP_014442523.1">
    <property type="nucleotide sequence ID" value="NC_017093.1"/>
</dbReference>
<name>I0H3P1_ACTM4</name>
<dbReference type="NCBIfam" id="NF047832">
    <property type="entry name" value="caspase_w_EACC1"/>
    <property type="match status" value="1"/>
</dbReference>
<feature type="transmembrane region" description="Helical" evidence="2">
    <location>
        <begin position="380"/>
        <end position="404"/>
    </location>
</feature>
<dbReference type="Pfam" id="PF00656">
    <property type="entry name" value="Peptidase_C14"/>
    <property type="match status" value="1"/>
</dbReference>
<dbReference type="eggNOG" id="COG4249">
    <property type="taxonomic scope" value="Bacteria"/>
</dbReference>
<dbReference type="PROSITE" id="PS00018">
    <property type="entry name" value="EF_HAND_1"/>
    <property type="match status" value="1"/>
</dbReference>
<dbReference type="PANTHER" id="PTHR22576:SF37">
    <property type="entry name" value="MUCOSA-ASSOCIATED LYMPHOID TISSUE LYMPHOMA TRANSLOCATION PROTEIN 1"/>
    <property type="match status" value="1"/>
</dbReference>
<feature type="domain" description="Peptidase C14 caspase" evidence="3">
    <location>
        <begin position="4"/>
        <end position="230"/>
    </location>
</feature>
<organism evidence="4 5">
    <name type="scientific">Actinoplanes missouriensis (strain ATCC 14538 / DSM 43046 / CBS 188.64 / JCM 3121 / NBRC 102363 / NCIMB 12654 / NRRL B-3342 / UNCC 431)</name>
    <dbReference type="NCBI Taxonomy" id="512565"/>
    <lineage>
        <taxon>Bacteria</taxon>
        <taxon>Bacillati</taxon>
        <taxon>Actinomycetota</taxon>
        <taxon>Actinomycetes</taxon>
        <taxon>Micromonosporales</taxon>
        <taxon>Micromonosporaceae</taxon>
        <taxon>Actinoplanes</taxon>
    </lineage>
</organism>
<proteinExistence type="predicted"/>
<evidence type="ECO:0000313" key="4">
    <source>
        <dbReference type="EMBL" id="BAL87628.1"/>
    </source>
</evidence>
<evidence type="ECO:0000313" key="5">
    <source>
        <dbReference type="Proteomes" id="UP000007882"/>
    </source>
</evidence>
<dbReference type="STRING" id="512565.AMIS_24080"/>
<dbReference type="InterPro" id="IPR018247">
    <property type="entry name" value="EF_Hand_1_Ca_BS"/>
</dbReference>